<sequence>MREAARERGEGSSGANGEGNGGWKKPRFVLVSSNLGSFGLMGGARGYGLYGASKALANFLVRWLALENGEEMVVCAVHPGPVKTDMGELAIEHLEQMGVDLKLEWLSVEESVRGLLAVIDDAERKNLNGRFIQHDGTELPW</sequence>
<dbReference type="OrthoDB" id="9876299at2759"/>
<dbReference type="InterPro" id="IPR036291">
    <property type="entry name" value="NAD(P)-bd_dom_sf"/>
</dbReference>
<organism evidence="5 6">
    <name type="scientific">Diplodia seriata</name>
    <dbReference type="NCBI Taxonomy" id="420778"/>
    <lineage>
        <taxon>Eukaryota</taxon>
        <taxon>Fungi</taxon>
        <taxon>Dikarya</taxon>
        <taxon>Ascomycota</taxon>
        <taxon>Pezizomycotina</taxon>
        <taxon>Dothideomycetes</taxon>
        <taxon>Dothideomycetes incertae sedis</taxon>
        <taxon>Botryosphaeriales</taxon>
        <taxon>Botryosphaeriaceae</taxon>
        <taxon>Diplodia</taxon>
    </lineage>
</organism>
<keyword evidence="3" id="KW-0560">Oxidoreductase</keyword>
<dbReference type="SUPFAM" id="SSF51735">
    <property type="entry name" value="NAD(P)-binding Rossmann-fold domains"/>
    <property type="match status" value="1"/>
</dbReference>
<keyword evidence="2" id="KW-0521">NADP</keyword>
<dbReference type="InterPro" id="IPR002347">
    <property type="entry name" value="SDR_fam"/>
</dbReference>
<feature type="region of interest" description="Disordered" evidence="4">
    <location>
        <begin position="1"/>
        <end position="20"/>
    </location>
</feature>
<feature type="compositionally biased region" description="Basic and acidic residues" evidence="4">
    <location>
        <begin position="1"/>
        <end position="10"/>
    </location>
</feature>
<evidence type="ECO:0000256" key="2">
    <source>
        <dbReference type="ARBA" id="ARBA00022857"/>
    </source>
</evidence>
<dbReference type="EMBL" id="MSZU01000076">
    <property type="protein sequence ID" value="OMP87946.1"/>
    <property type="molecule type" value="Genomic_DNA"/>
</dbReference>
<dbReference type="Proteomes" id="UP000190776">
    <property type="component" value="Unassembled WGS sequence"/>
</dbReference>
<dbReference type="GO" id="GO:0016491">
    <property type="term" value="F:oxidoreductase activity"/>
    <property type="evidence" value="ECO:0007669"/>
    <property type="project" value="UniProtKB-KW"/>
</dbReference>
<accession>A0A1S8BKE4</accession>
<dbReference type="GO" id="GO:0005737">
    <property type="term" value="C:cytoplasm"/>
    <property type="evidence" value="ECO:0007669"/>
    <property type="project" value="TreeGrafter"/>
</dbReference>
<gene>
    <name evidence="5" type="ORF">BK809_0008038</name>
</gene>
<proteinExistence type="inferred from homology"/>
<comment type="similarity">
    <text evidence="1">Belongs to the short-chain dehydrogenases/reductases (SDR) family.</text>
</comment>
<evidence type="ECO:0000313" key="5">
    <source>
        <dbReference type="EMBL" id="OMP87946.1"/>
    </source>
</evidence>
<evidence type="ECO:0000256" key="4">
    <source>
        <dbReference type="SAM" id="MobiDB-lite"/>
    </source>
</evidence>
<dbReference type="PANTHER" id="PTHR43544">
    <property type="entry name" value="SHORT-CHAIN DEHYDROGENASE/REDUCTASE"/>
    <property type="match status" value="1"/>
</dbReference>
<name>A0A1S8BKE4_9PEZI</name>
<comment type="caution">
    <text evidence="5">The sequence shown here is derived from an EMBL/GenBank/DDBJ whole genome shotgun (WGS) entry which is preliminary data.</text>
</comment>
<protein>
    <submittedName>
        <fullName evidence="5">Putative oxidoreductase</fullName>
    </submittedName>
</protein>
<feature type="compositionally biased region" description="Gly residues" evidence="4">
    <location>
        <begin position="11"/>
        <end position="20"/>
    </location>
</feature>
<reference evidence="5 6" key="1">
    <citation type="submission" date="2017-01" db="EMBL/GenBank/DDBJ databases">
        <title>Draft genome sequence of Diplodia seriata F98.1, a fungal species involved in grapevine trunk diseases.</title>
        <authorList>
            <person name="Robert-Siegwald G."/>
            <person name="Vallet J."/>
            <person name="Abou-Mansour E."/>
            <person name="Xu J."/>
            <person name="Rey P."/>
            <person name="Bertsch C."/>
            <person name="Rego C."/>
            <person name="Larignon P."/>
            <person name="Fontaine F."/>
            <person name="Lebrun M.-H."/>
        </authorList>
    </citation>
    <scope>NUCLEOTIDE SEQUENCE [LARGE SCALE GENOMIC DNA]</scope>
    <source>
        <strain evidence="5 6">F98.1</strain>
    </source>
</reference>
<dbReference type="PANTHER" id="PTHR43544:SF7">
    <property type="entry name" value="NADB-LER2"/>
    <property type="match status" value="1"/>
</dbReference>
<dbReference type="Pfam" id="PF13561">
    <property type="entry name" value="adh_short_C2"/>
    <property type="match status" value="1"/>
</dbReference>
<evidence type="ECO:0000313" key="6">
    <source>
        <dbReference type="Proteomes" id="UP000190776"/>
    </source>
</evidence>
<dbReference type="Gene3D" id="3.40.50.720">
    <property type="entry name" value="NAD(P)-binding Rossmann-like Domain"/>
    <property type="match status" value="1"/>
</dbReference>
<evidence type="ECO:0000256" key="1">
    <source>
        <dbReference type="ARBA" id="ARBA00006484"/>
    </source>
</evidence>
<dbReference type="InterPro" id="IPR051468">
    <property type="entry name" value="Fungal_SecMetab_SDRs"/>
</dbReference>
<evidence type="ECO:0000256" key="3">
    <source>
        <dbReference type="ARBA" id="ARBA00023002"/>
    </source>
</evidence>
<dbReference type="AlphaFoldDB" id="A0A1S8BKE4"/>